<keyword evidence="1" id="KW-0472">Membrane</keyword>
<feature type="transmembrane region" description="Helical" evidence="1">
    <location>
        <begin position="37"/>
        <end position="62"/>
    </location>
</feature>
<reference evidence="2" key="1">
    <citation type="submission" date="2022-11" db="EMBL/GenBank/DDBJ databases">
        <title>Marinomonas sp. nov., isolated from marine algae.</title>
        <authorList>
            <person name="Choi D.G."/>
            <person name="Kim J.M."/>
            <person name="Lee J.K."/>
            <person name="Baek J.H."/>
            <person name="Jeon C.O."/>
        </authorList>
    </citation>
    <scope>NUCLEOTIDE SEQUENCE</scope>
    <source>
        <strain evidence="2">KJ51-3</strain>
    </source>
</reference>
<name>A0ABT3KGC8_9GAMM</name>
<dbReference type="EMBL" id="JAPEUL010000007">
    <property type="protein sequence ID" value="MCW4629587.1"/>
    <property type="molecule type" value="Genomic_DNA"/>
</dbReference>
<proteinExistence type="predicted"/>
<keyword evidence="3" id="KW-1185">Reference proteome</keyword>
<protein>
    <submittedName>
        <fullName evidence="2">Uncharacterized protein</fullName>
    </submittedName>
</protein>
<dbReference type="Proteomes" id="UP001431181">
    <property type="component" value="Unassembled WGS sequence"/>
</dbReference>
<comment type="caution">
    <text evidence="2">The sequence shown here is derived from an EMBL/GenBank/DDBJ whole genome shotgun (WGS) entry which is preliminary data.</text>
</comment>
<dbReference type="RefSeq" id="WP_265218797.1">
    <property type="nucleotide sequence ID" value="NZ_JAPEUL010000007.1"/>
</dbReference>
<gene>
    <name evidence="2" type="ORF">ONZ52_11690</name>
</gene>
<keyword evidence="1" id="KW-1133">Transmembrane helix</keyword>
<keyword evidence="1" id="KW-0812">Transmembrane</keyword>
<accession>A0ABT3KGC8</accession>
<evidence type="ECO:0000313" key="3">
    <source>
        <dbReference type="Proteomes" id="UP001431181"/>
    </source>
</evidence>
<evidence type="ECO:0000256" key="1">
    <source>
        <dbReference type="SAM" id="Phobius"/>
    </source>
</evidence>
<sequence length="293" mass="33632">MELAILIPITLLGGFLYCKVSYRQFIKFHRYNDQHLYLQAALCGLLPLLISFLLAFLLLFLVTQSYPNFIRWSLENIINKAFPDITEQNISQLPLFTYTTSILIPFVSWLLAILSNLGMYLFGDNKDAYNKSIDQILECTVDIFSGSFKSNLRIAKQNKEEIKELTRIYEVKRIVLGNPLDSFFYNAYTKTEPVEITTNSNTIFIGGVLSIGEPNEKDGLGPEITIFPIASGYICQKTLKNRLNKIYPKHIREELPTYIRLDQIISARPFKAENYTKEDIDSPKDDSPQMSLI</sequence>
<organism evidence="2 3">
    <name type="scientific">Marinomonas rhodophyticola</name>
    <dbReference type="NCBI Taxonomy" id="2992803"/>
    <lineage>
        <taxon>Bacteria</taxon>
        <taxon>Pseudomonadati</taxon>
        <taxon>Pseudomonadota</taxon>
        <taxon>Gammaproteobacteria</taxon>
        <taxon>Oceanospirillales</taxon>
        <taxon>Oceanospirillaceae</taxon>
        <taxon>Marinomonas</taxon>
    </lineage>
</organism>
<feature type="transmembrane region" description="Helical" evidence="1">
    <location>
        <begin position="6"/>
        <end position="25"/>
    </location>
</feature>
<feature type="transmembrane region" description="Helical" evidence="1">
    <location>
        <begin position="102"/>
        <end position="122"/>
    </location>
</feature>
<evidence type="ECO:0000313" key="2">
    <source>
        <dbReference type="EMBL" id="MCW4629587.1"/>
    </source>
</evidence>